<dbReference type="AlphaFoldDB" id="A0A1H3J7E2"/>
<sequence length="319" mass="35244">MAQDIRLHPVRLLVYSALLAGLVGCATTTEPDDPTLGLPPLAPIVPGRGIDDLVLVDCLLPGQIRQLGTRMTYLTPRRLVKSTKSECGIRGGEFVLFDRSDYATALQTLLPKAQNGDAISQNYVGEIYEKGLGLPAPDYIKAAEWYRKAAEQNHSPAQTNLGSLYERGLGVNQDKAQALNWYRKASGLTEDTLIFESALKAQAALFQREIAVRNQVAAALRQQLRTASAQASGMRRELERQVKSQRLDATSQAEQRRKELHAVQVIKEHDLGGSKTAQQGKLALVRNEQQYRAQLGKLELTRTAQYQALVDTSRELAQK</sequence>
<dbReference type="PANTHER" id="PTHR11102">
    <property type="entry name" value="SEL-1-LIKE PROTEIN"/>
    <property type="match status" value="1"/>
</dbReference>
<dbReference type="SUPFAM" id="SSF81901">
    <property type="entry name" value="HCP-like"/>
    <property type="match status" value="1"/>
</dbReference>
<reference evidence="2" key="1">
    <citation type="submission" date="2016-10" db="EMBL/GenBank/DDBJ databases">
        <authorList>
            <person name="Varghese N."/>
            <person name="Submissions S."/>
        </authorList>
    </citation>
    <scope>NUCLEOTIDE SEQUENCE [LARGE SCALE GENOMIC DNA]</scope>
    <source>
        <strain evidence="2">DSM 173</strain>
    </source>
</reference>
<evidence type="ECO:0000313" key="2">
    <source>
        <dbReference type="Proteomes" id="UP000198672"/>
    </source>
</evidence>
<dbReference type="Proteomes" id="UP000198672">
    <property type="component" value="Unassembled WGS sequence"/>
</dbReference>
<protein>
    <recommendedName>
        <fullName evidence="3">Sel1 repeat-containing protein</fullName>
    </recommendedName>
</protein>
<dbReference type="Pfam" id="PF08238">
    <property type="entry name" value="Sel1"/>
    <property type="match status" value="2"/>
</dbReference>
<dbReference type="InterPro" id="IPR050767">
    <property type="entry name" value="Sel1_AlgK"/>
</dbReference>
<dbReference type="InterPro" id="IPR011990">
    <property type="entry name" value="TPR-like_helical_dom_sf"/>
</dbReference>
<dbReference type="SMART" id="SM00671">
    <property type="entry name" value="SEL1"/>
    <property type="match status" value="2"/>
</dbReference>
<dbReference type="STRING" id="61595.SAMN05421644_1532"/>
<dbReference type="EMBL" id="FNOW01000053">
    <property type="protein sequence ID" value="SDY35515.1"/>
    <property type="molecule type" value="Genomic_DNA"/>
</dbReference>
<gene>
    <name evidence="1" type="ORF">SAMN05421644_1532</name>
</gene>
<evidence type="ECO:0008006" key="3">
    <source>
        <dbReference type="Google" id="ProtNLM"/>
    </source>
</evidence>
<dbReference type="RefSeq" id="WP_091335104.1">
    <property type="nucleotide sequence ID" value="NZ_FNOW01000053.1"/>
</dbReference>
<dbReference type="PROSITE" id="PS51257">
    <property type="entry name" value="PROKAR_LIPOPROTEIN"/>
    <property type="match status" value="1"/>
</dbReference>
<name>A0A1H3J7E2_ALLWA</name>
<dbReference type="InterPro" id="IPR006597">
    <property type="entry name" value="Sel1-like"/>
</dbReference>
<accession>A0A1H3J7E2</accession>
<dbReference type="OrthoDB" id="6810016at2"/>
<evidence type="ECO:0000313" key="1">
    <source>
        <dbReference type="EMBL" id="SDY35515.1"/>
    </source>
</evidence>
<proteinExistence type="predicted"/>
<dbReference type="Gene3D" id="1.25.40.10">
    <property type="entry name" value="Tetratricopeptide repeat domain"/>
    <property type="match status" value="1"/>
</dbReference>
<dbReference type="PANTHER" id="PTHR11102:SF160">
    <property type="entry name" value="ERAD-ASSOCIATED E3 UBIQUITIN-PROTEIN LIGASE COMPONENT HRD3"/>
    <property type="match status" value="1"/>
</dbReference>
<keyword evidence="2" id="KW-1185">Reference proteome</keyword>
<organism evidence="1 2">
    <name type="scientific">Allochromatium warmingii</name>
    <name type="common">Chromatium warmingii</name>
    <dbReference type="NCBI Taxonomy" id="61595"/>
    <lineage>
        <taxon>Bacteria</taxon>
        <taxon>Pseudomonadati</taxon>
        <taxon>Pseudomonadota</taxon>
        <taxon>Gammaproteobacteria</taxon>
        <taxon>Chromatiales</taxon>
        <taxon>Chromatiaceae</taxon>
        <taxon>Allochromatium</taxon>
    </lineage>
</organism>